<gene>
    <name evidence="2" type="ORF">IDH45_06030</name>
</gene>
<dbReference type="Pfam" id="PF13088">
    <property type="entry name" value="BNR_2"/>
    <property type="match status" value="1"/>
</dbReference>
<dbReference type="AlphaFoldDB" id="A0A927C7G6"/>
<dbReference type="Gene3D" id="2.120.10.10">
    <property type="match status" value="1"/>
</dbReference>
<feature type="domain" description="Sialidase" evidence="1">
    <location>
        <begin position="32"/>
        <end position="304"/>
    </location>
</feature>
<evidence type="ECO:0000313" key="2">
    <source>
        <dbReference type="EMBL" id="MBD2861548.1"/>
    </source>
</evidence>
<dbReference type="Proteomes" id="UP000639396">
    <property type="component" value="Unassembled WGS sequence"/>
</dbReference>
<comment type="caution">
    <text evidence="2">The sequence shown here is derived from an EMBL/GenBank/DDBJ whole genome shotgun (WGS) entry which is preliminary data.</text>
</comment>
<dbReference type="PANTHER" id="PTHR43752:SF2">
    <property type="entry name" value="BNR_ASP-BOX REPEAT FAMILY PROTEIN"/>
    <property type="match status" value="1"/>
</dbReference>
<reference evidence="2" key="1">
    <citation type="submission" date="2020-09" db="EMBL/GenBank/DDBJ databases">
        <title>A novel bacterium of genus Paenibacillus, isolated from South China Sea.</title>
        <authorList>
            <person name="Huang H."/>
            <person name="Mo K."/>
            <person name="Hu Y."/>
        </authorList>
    </citation>
    <scope>NUCLEOTIDE SEQUENCE</scope>
    <source>
        <strain evidence="2">IB182363</strain>
    </source>
</reference>
<evidence type="ECO:0000313" key="3">
    <source>
        <dbReference type="Proteomes" id="UP000639396"/>
    </source>
</evidence>
<dbReference type="CDD" id="cd15482">
    <property type="entry name" value="Sialidase_non-viral"/>
    <property type="match status" value="1"/>
</dbReference>
<dbReference type="InterPro" id="IPR036278">
    <property type="entry name" value="Sialidase_sf"/>
</dbReference>
<sequence>MRYSFTEKEYIFGDRRPFASCHASTLDVLPDGSIRAAWFGGTKEGMGDVAIWSSKRENGKWSEPQKIADREGMPHWNPVLFRTNEGKLRLYYKVGHTIPHWHTLTCTSTDDGARWSEPVPLVQNDTGGRGPVRNKPIYLRNGMLLAPASLETLQQWDAFVDISCDNGGSWEASSLVPIDHESFPGKGIIQPTLWESDEGVHMLLRSTAGAIYRSDSTDQGETWSPAYATPLPNNNSGIDLARMQSGTLALVYNPVGEDRGARTPLVVRLSHDNGNTWGDEFVLEDEPGEFSYPAIVTQGDHLYITYTWNRVKIVYWRLKLE</sequence>
<name>A0A927C7G6_9BACL</name>
<dbReference type="InterPro" id="IPR011040">
    <property type="entry name" value="Sialidase"/>
</dbReference>
<evidence type="ECO:0000259" key="1">
    <source>
        <dbReference type="Pfam" id="PF13088"/>
    </source>
</evidence>
<dbReference type="SUPFAM" id="SSF50939">
    <property type="entry name" value="Sialidases"/>
    <property type="match status" value="1"/>
</dbReference>
<keyword evidence="3" id="KW-1185">Reference proteome</keyword>
<protein>
    <submittedName>
        <fullName evidence="2">Exo-alpha-sialidase</fullName>
    </submittedName>
</protein>
<dbReference type="PANTHER" id="PTHR43752">
    <property type="entry name" value="BNR/ASP-BOX REPEAT FAMILY PROTEIN"/>
    <property type="match status" value="1"/>
</dbReference>
<proteinExistence type="predicted"/>
<accession>A0A927C7G6</accession>
<dbReference type="EMBL" id="JACXJA010000006">
    <property type="protein sequence ID" value="MBD2861548.1"/>
    <property type="molecule type" value="Genomic_DNA"/>
</dbReference>
<organism evidence="2 3">
    <name type="scientific">Paenibacillus oceani</name>
    <dbReference type="NCBI Taxonomy" id="2772510"/>
    <lineage>
        <taxon>Bacteria</taxon>
        <taxon>Bacillati</taxon>
        <taxon>Bacillota</taxon>
        <taxon>Bacilli</taxon>
        <taxon>Bacillales</taxon>
        <taxon>Paenibacillaceae</taxon>
        <taxon>Paenibacillus</taxon>
    </lineage>
</organism>